<dbReference type="OrthoDB" id="6372211at2759"/>
<proteinExistence type="predicted"/>
<evidence type="ECO:0000313" key="2">
    <source>
        <dbReference type="EMBL" id="PWA96429.1"/>
    </source>
</evidence>
<sequence length="508" mass="56971">MVNKQFPKVSKEQETNDLKNPSIETAAEKKVIPISDDELSFPTKTKRRRLMKNGSVVHNNVVNLSSDEENTKANKEVTYAKSPKYEKPDFDDSAPITFKRSTKKKMTTRSKPNKYAIIDEDTDDDIDNKNSIPEVSTDDTTDTQYTNNFIDEEAGNSPFGNKVVTQPIHNIVPVSENSEPQKRGRGRPRKTSIDSPTIPKTFKHQKHNQNTIPDTIHTPPTPLPGFGMALSTTQLRRYPLSDITSSTLTSTNTNLPTSSPTDPLLTTTTNVISEPVTQNDTPRINRGGRPRSSSKANPISRFKDTTPVHFDIEHNVNSTPESSSLQKGKSVADIPVFEMSDEDPEDEYGYMDRIEGISKDYFDHGDQTEQCIKCGALLWLAESMVGSTHSSKNEGFSICCGRGKIKLPVALKNPPPLLMKLLKGEHTKSKSFMEDIRRYNSMFAFTWMAGNQDKTVNSGRAPYCFRIQGKNNHVIGDLLPKVGESPKFRQLYIYDPPNEIENRINAVR</sequence>
<feature type="region of interest" description="Disordered" evidence="1">
    <location>
        <begin position="1"/>
        <end position="25"/>
    </location>
</feature>
<organism evidence="2 3">
    <name type="scientific">Artemisia annua</name>
    <name type="common">Sweet wormwood</name>
    <dbReference type="NCBI Taxonomy" id="35608"/>
    <lineage>
        <taxon>Eukaryota</taxon>
        <taxon>Viridiplantae</taxon>
        <taxon>Streptophyta</taxon>
        <taxon>Embryophyta</taxon>
        <taxon>Tracheophyta</taxon>
        <taxon>Spermatophyta</taxon>
        <taxon>Magnoliopsida</taxon>
        <taxon>eudicotyledons</taxon>
        <taxon>Gunneridae</taxon>
        <taxon>Pentapetalae</taxon>
        <taxon>asterids</taxon>
        <taxon>campanulids</taxon>
        <taxon>Asterales</taxon>
        <taxon>Asteraceae</taxon>
        <taxon>Asteroideae</taxon>
        <taxon>Anthemideae</taxon>
        <taxon>Artemisiinae</taxon>
        <taxon>Artemisia</taxon>
    </lineage>
</organism>
<keyword evidence="3" id="KW-1185">Reference proteome</keyword>
<protein>
    <recommendedName>
        <fullName evidence="4">Helitron helicase-like domain-containing protein</fullName>
    </recommendedName>
</protein>
<feature type="region of interest" description="Disordered" evidence="1">
    <location>
        <begin position="173"/>
        <end position="223"/>
    </location>
</feature>
<dbReference type="EMBL" id="PKPP01000178">
    <property type="protein sequence ID" value="PWA96429.1"/>
    <property type="molecule type" value="Genomic_DNA"/>
</dbReference>
<dbReference type="PANTHER" id="PTHR45786:SF74">
    <property type="entry name" value="ATP-DEPENDENT DNA HELICASE"/>
    <property type="match status" value="1"/>
</dbReference>
<feature type="compositionally biased region" description="Polar residues" evidence="1">
    <location>
        <begin position="270"/>
        <end position="282"/>
    </location>
</feature>
<dbReference type="AlphaFoldDB" id="A0A2U1QEH8"/>
<evidence type="ECO:0000256" key="1">
    <source>
        <dbReference type="SAM" id="MobiDB-lite"/>
    </source>
</evidence>
<comment type="caution">
    <text evidence="2">The sequence shown here is derived from an EMBL/GenBank/DDBJ whole genome shotgun (WGS) entry which is preliminary data.</text>
</comment>
<evidence type="ECO:0008006" key="4">
    <source>
        <dbReference type="Google" id="ProtNLM"/>
    </source>
</evidence>
<name>A0A2U1QEH8_ARTAN</name>
<feature type="compositionally biased region" description="Low complexity" evidence="1">
    <location>
        <begin position="245"/>
        <end position="269"/>
    </location>
</feature>
<dbReference type="Proteomes" id="UP000245207">
    <property type="component" value="Unassembled WGS sequence"/>
</dbReference>
<accession>A0A2U1QEH8</accession>
<evidence type="ECO:0000313" key="3">
    <source>
        <dbReference type="Proteomes" id="UP000245207"/>
    </source>
</evidence>
<dbReference type="STRING" id="35608.A0A2U1QEH8"/>
<feature type="region of interest" description="Disordered" evidence="1">
    <location>
        <begin position="245"/>
        <end position="302"/>
    </location>
</feature>
<reference evidence="2 3" key="1">
    <citation type="journal article" date="2018" name="Mol. Plant">
        <title>The genome of Artemisia annua provides insight into the evolution of Asteraceae family and artemisinin biosynthesis.</title>
        <authorList>
            <person name="Shen Q."/>
            <person name="Zhang L."/>
            <person name="Liao Z."/>
            <person name="Wang S."/>
            <person name="Yan T."/>
            <person name="Shi P."/>
            <person name="Liu M."/>
            <person name="Fu X."/>
            <person name="Pan Q."/>
            <person name="Wang Y."/>
            <person name="Lv Z."/>
            <person name="Lu X."/>
            <person name="Zhang F."/>
            <person name="Jiang W."/>
            <person name="Ma Y."/>
            <person name="Chen M."/>
            <person name="Hao X."/>
            <person name="Li L."/>
            <person name="Tang Y."/>
            <person name="Lv G."/>
            <person name="Zhou Y."/>
            <person name="Sun X."/>
            <person name="Brodelius P.E."/>
            <person name="Rose J.K.C."/>
            <person name="Tang K."/>
        </authorList>
    </citation>
    <scope>NUCLEOTIDE SEQUENCE [LARGE SCALE GENOMIC DNA]</scope>
    <source>
        <strain evidence="3">cv. Huhao1</strain>
        <tissue evidence="2">Leaf</tissue>
    </source>
</reference>
<dbReference type="PANTHER" id="PTHR45786">
    <property type="entry name" value="DNA BINDING PROTEIN-LIKE"/>
    <property type="match status" value="1"/>
</dbReference>
<gene>
    <name evidence="2" type="ORF">CTI12_AA038880</name>
</gene>